<reference evidence="2 3" key="1">
    <citation type="submission" date="2018-06" db="EMBL/GenBank/DDBJ databases">
        <title>Genomic Encyclopedia of Archaeal and Bacterial Type Strains, Phase II (KMG-II): from individual species to whole genera.</title>
        <authorList>
            <person name="Goeker M."/>
        </authorList>
    </citation>
    <scope>NUCLEOTIDE SEQUENCE [LARGE SCALE GENOMIC DNA]</scope>
    <source>
        <strain evidence="2 3">DSM 23241</strain>
    </source>
</reference>
<keyword evidence="3" id="KW-1185">Reference proteome</keyword>
<proteinExistence type="predicted"/>
<dbReference type="EMBL" id="QKZV01000002">
    <property type="protein sequence ID" value="PZX64760.1"/>
    <property type="molecule type" value="Genomic_DNA"/>
</dbReference>
<sequence length="193" mass="22137">MKFEEIQLPPNYIASLYKDTLVVIEQPNRNLNNSLKENAPVQQSASLKSKNVEDTTSNSTLNYLGNNEKQIAILVHDETAPIIREEWLQFISNILLACKLNVGDAAVINIQNQLITYEQLHQNLNTKYCIVFSDELQKLNLPFIVPAYQIKEFNDCTYLPAEPLENYLVADVTKSNQAKRNLWNALKLMFHIN</sequence>
<dbReference type="AlphaFoldDB" id="A0A2W7S1X4"/>
<comment type="caution">
    <text evidence="2">The sequence shown here is derived from an EMBL/GenBank/DDBJ whole genome shotgun (WGS) entry which is preliminary data.</text>
</comment>
<gene>
    <name evidence="2" type="ORF">LX80_00961</name>
</gene>
<dbReference type="Proteomes" id="UP000249720">
    <property type="component" value="Unassembled WGS sequence"/>
</dbReference>
<evidence type="ECO:0000256" key="1">
    <source>
        <dbReference type="SAM" id="MobiDB-lite"/>
    </source>
</evidence>
<protein>
    <recommendedName>
        <fullName evidence="4">DNA polymerase III psi subunit</fullName>
    </recommendedName>
</protein>
<feature type="region of interest" description="Disordered" evidence="1">
    <location>
        <begin position="34"/>
        <end position="53"/>
    </location>
</feature>
<dbReference type="OrthoDB" id="824384at2"/>
<evidence type="ECO:0008006" key="4">
    <source>
        <dbReference type="Google" id="ProtNLM"/>
    </source>
</evidence>
<accession>A0A2W7S1X4</accession>
<evidence type="ECO:0000313" key="2">
    <source>
        <dbReference type="EMBL" id="PZX64760.1"/>
    </source>
</evidence>
<name>A0A2W7S1X4_9BACT</name>
<organism evidence="2 3">
    <name type="scientific">Hydrotalea sandarakina</name>
    <dbReference type="NCBI Taxonomy" id="1004304"/>
    <lineage>
        <taxon>Bacteria</taxon>
        <taxon>Pseudomonadati</taxon>
        <taxon>Bacteroidota</taxon>
        <taxon>Chitinophagia</taxon>
        <taxon>Chitinophagales</taxon>
        <taxon>Chitinophagaceae</taxon>
        <taxon>Hydrotalea</taxon>
    </lineage>
</organism>
<dbReference type="RefSeq" id="WP_111293904.1">
    <property type="nucleotide sequence ID" value="NZ_QKZV01000002.1"/>
</dbReference>
<evidence type="ECO:0000313" key="3">
    <source>
        <dbReference type="Proteomes" id="UP000249720"/>
    </source>
</evidence>